<dbReference type="Proteomes" id="UP000078542">
    <property type="component" value="Unassembled WGS sequence"/>
</dbReference>
<keyword evidence="1" id="KW-0472">Membrane</keyword>
<proteinExistence type="predicted"/>
<protein>
    <submittedName>
        <fullName evidence="2">Uncharacterized protein</fullName>
    </submittedName>
</protein>
<gene>
    <name evidence="2" type="ORF">ALC62_07129</name>
</gene>
<feature type="non-terminal residue" evidence="2">
    <location>
        <position position="1"/>
    </location>
</feature>
<sequence>KTPLENINDLRQKILVPHDLTENAIANRLNISISLLARQKKVFCFKRDQSFYRRGIHLLPERWGKCIQLARANTLIDVFFAFYIEINEFFFFFFFLSKRTAETKFILYVILRQYNLMK</sequence>
<dbReference type="AlphaFoldDB" id="A0A151II16"/>
<accession>A0A151II16</accession>
<feature type="transmembrane region" description="Helical" evidence="1">
    <location>
        <begin position="78"/>
        <end position="96"/>
    </location>
</feature>
<name>A0A151II16_9HYME</name>
<evidence type="ECO:0000256" key="1">
    <source>
        <dbReference type="SAM" id="Phobius"/>
    </source>
</evidence>
<keyword evidence="1" id="KW-1133">Transmembrane helix</keyword>
<keyword evidence="3" id="KW-1185">Reference proteome</keyword>
<evidence type="ECO:0000313" key="2">
    <source>
        <dbReference type="EMBL" id="KYN02060.1"/>
    </source>
</evidence>
<reference evidence="2 3" key="1">
    <citation type="submission" date="2016-03" db="EMBL/GenBank/DDBJ databases">
        <title>Cyphomyrmex costatus WGS genome.</title>
        <authorList>
            <person name="Nygaard S."/>
            <person name="Hu H."/>
            <person name="Boomsma J."/>
            <person name="Zhang G."/>
        </authorList>
    </citation>
    <scope>NUCLEOTIDE SEQUENCE [LARGE SCALE GENOMIC DNA]</scope>
    <source>
        <strain evidence="2">MS0001</strain>
        <tissue evidence="2">Whole body</tissue>
    </source>
</reference>
<evidence type="ECO:0000313" key="3">
    <source>
        <dbReference type="Proteomes" id="UP000078542"/>
    </source>
</evidence>
<organism evidence="2 3">
    <name type="scientific">Cyphomyrmex costatus</name>
    <dbReference type="NCBI Taxonomy" id="456900"/>
    <lineage>
        <taxon>Eukaryota</taxon>
        <taxon>Metazoa</taxon>
        <taxon>Ecdysozoa</taxon>
        <taxon>Arthropoda</taxon>
        <taxon>Hexapoda</taxon>
        <taxon>Insecta</taxon>
        <taxon>Pterygota</taxon>
        <taxon>Neoptera</taxon>
        <taxon>Endopterygota</taxon>
        <taxon>Hymenoptera</taxon>
        <taxon>Apocrita</taxon>
        <taxon>Aculeata</taxon>
        <taxon>Formicoidea</taxon>
        <taxon>Formicidae</taxon>
        <taxon>Myrmicinae</taxon>
        <taxon>Cyphomyrmex</taxon>
    </lineage>
</organism>
<dbReference type="EMBL" id="KQ977542">
    <property type="protein sequence ID" value="KYN02060.1"/>
    <property type="molecule type" value="Genomic_DNA"/>
</dbReference>
<keyword evidence="1" id="KW-0812">Transmembrane</keyword>